<organism evidence="1 2">
    <name type="scientific">Plakobranchus ocellatus</name>
    <dbReference type="NCBI Taxonomy" id="259542"/>
    <lineage>
        <taxon>Eukaryota</taxon>
        <taxon>Metazoa</taxon>
        <taxon>Spiralia</taxon>
        <taxon>Lophotrochozoa</taxon>
        <taxon>Mollusca</taxon>
        <taxon>Gastropoda</taxon>
        <taxon>Heterobranchia</taxon>
        <taxon>Euthyneura</taxon>
        <taxon>Panpulmonata</taxon>
        <taxon>Sacoglossa</taxon>
        <taxon>Placobranchoidea</taxon>
        <taxon>Plakobranchidae</taxon>
        <taxon>Plakobranchus</taxon>
    </lineage>
</organism>
<evidence type="ECO:0000313" key="1">
    <source>
        <dbReference type="EMBL" id="GFN99578.1"/>
    </source>
</evidence>
<gene>
    <name evidence="1" type="ORF">PoB_002608400</name>
</gene>
<proteinExistence type="predicted"/>
<evidence type="ECO:0000313" key="2">
    <source>
        <dbReference type="Proteomes" id="UP000735302"/>
    </source>
</evidence>
<protein>
    <submittedName>
        <fullName evidence="1">Uncharacterized protein</fullName>
    </submittedName>
</protein>
<name>A0AAV4A046_9GAST</name>
<sequence length="96" mass="10763">MGFCITHNLTAHSIRSPYLGPKVIMSAIVAKVYIVVTLHRHVSRLTSGNDQHYRERSKLSVTTEQEINALSLGCHFPAVPLIHHSFQSSGAWRLDQ</sequence>
<dbReference type="Proteomes" id="UP000735302">
    <property type="component" value="Unassembled WGS sequence"/>
</dbReference>
<dbReference type="AlphaFoldDB" id="A0AAV4A046"/>
<comment type="caution">
    <text evidence="1">The sequence shown here is derived from an EMBL/GenBank/DDBJ whole genome shotgun (WGS) entry which is preliminary data.</text>
</comment>
<reference evidence="1 2" key="1">
    <citation type="journal article" date="2021" name="Elife">
        <title>Chloroplast acquisition without the gene transfer in kleptoplastic sea slugs, Plakobranchus ocellatus.</title>
        <authorList>
            <person name="Maeda T."/>
            <person name="Takahashi S."/>
            <person name="Yoshida T."/>
            <person name="Shimamura S."/>
            <person name="Takaki Y."/>
            <person name="Nagai Y."/>
            <person name="Toyoda A."/>
            <person name="Suzuki Y."/>
            <person name="Arimoto A."/>
            <person name="Ishii H."/>
            <person name="Satoh N."/>
            <person name="Nishiyama T."/>
            <person name="Hasebe M."/>
            <person name="Maruyama T."/>
            <person name="Minagawa J."/>
            <person name="Obokata J."/>
            <person name="Shigenobu S."/>
        </authorList>
    </citation>
    <scope>NUCLEOTIDE SEQUENCE [LARGE SCALE GENOMIC DNA]</scope>
</reference>
<dbReference type="EMBL" id="BLXT01003003">
    <property type="protein sequence ID" value="GFN99578.1"/>
    <property type="molecule type" value="Genomic_DNA"/>
</dbReference>
<accession>A0AAV4A046</accession>
<keyword evidence="2" id="KW-1185">Reference proteome</keyword>